<evidence type="ECO:0000313" key="2">
    <source>
        <dbReference type="EMBL" id="MED6137964.1"/>
    </source>
</evidence>
<keyword evidence="3" id="KW-1185">Reference proteome</keyword>
<evidence type="ECO:0000313" key="3">
    <source>
        <dbReference type="Proteomes" id="UP001341840"/>
    </source>
</evidence>
<accession>A0ABU6SNG0</accession>
<evidence type="ECO:0000256" key="1">
    <source>
        <dbReference type="SAM" id="MobiDB-lite"/>
    </source>
</evidence>
<sequence>MLNRHTCIGETESDGKDLGDSEGGSSGSDGDEFVGNTLVDLDAMEEDRLTDIGGGGDDYNLDGGRVTSRAPVLLS</sequence>
<name>A0ABU6SNG0_9FABA</name>
<organism evidence="2 3">
    <name type="scientific">Stylosanthes scabra</name>
    <dbReference type="NCBI Taxonomy" id="79078"/>
    <lineage>
        <taxon>Eukaryota</taxon>
        <taxon>Viridiplantae</taxon>
        <taxon>Streptophyta</taxon>
        <taxon>Embryophyta</taxon>
        <taxon>Tracheophyta</taxon>
        <taxon>Spermatophyta</taxon>
        <taxon>Magnoliopsida</taxon>
        <taxon>eudicotyledons</taxon>
        <taxon>Gunneridae</taxon>
        <taxon>Pentapetalae</taxon>
        <taxon>rosids</taxon>
        <taxon>fabids</taxon>
        <taxon>Fabales</taxon>
        <taxon>Fabaceae</taxon>
        <taxon>Papilionoideae</taxon>
        <taxon>50 kb inversion clade</taxon>
        <taxon>dalbergioids sensu lato</taxon>
        <taxon>Dalbergieae</taxon>
        <taxon>Pterocarpus clade</taxon>
        <taxon>Stylosanthes</taxon>
    </lineage>
</organism>
<feature type="region of interest" description="Disordered" evidence="1">
    <location>
        <begin position="1"/>
        <end position="37"/>
    </location>
</feature>
<protein>
    <submittedName>
        <fullName evidence="2">Uncharacterized protein</fullName>
    </submittedName>
</protein>
<comment type="caution">
    <text evidence="2">The sequence shown here is derived from an EMBL/GenBank/DDBJ whole genome shotgun (WGS) entry which is preliminary data.</text>
</comment>
<reference evidence="2 3" key="1">
    <citation type="journal article" date="2023" name="Plants (Basel)">
        <title>Bridging the Gap: Combining Genomics and Transcriptomics Approaches to Understand Stylosanthes scabra, an Orphan Legume from the Brazilian Caatinga.</title>
        <authorList>
            <person name="Ferreira-Neto J.R.C."/>
            <person name="da Silva M.D."/>
            <person name="Binneck E."/>
            <person name="de Melo N.F."/>
            <person name="da Silva R.H."/>
            <person name="de Melo A.L.T.M."/>
            <person name="Pandolfi V."/>
            <person name="Bustamante F.O."/>
            <person name="Brasileiro-Vidal A.C."/>
            <person name="Benko-Iseppon A.M."/>
        </authorList>
    </citation>
    <scope>NUCLEOTIDE SEQUENCE [LARGE SCALE GENOMIC DNA]</scope>
    <source>
        <tissue evidence="2">Leaves</tissue>
    </source>
</reference>
<dbReference type="Proteomes" id="UP001341840">
    <property type="component" value="Unassembled WGS sequence"/>
</dbReference>
<feature type="region of interest" description="Disordered" evidence="1">
    <location>
        <begin position="49"/>
        <end position="75"/>
    </location>
</feature>
<proteinExistence type="predicted"/>
<gene>
    <name evidence="2" type="ORF">PIB30_069923</name>
</gene>
<dbReference type="EMBL" id="JASCZI010061192">
    <property type="protein sequence ID" value="MED6137964.1"/>
    <property type="molecule type" value="Genomic_DNA"/>
</dbReference>